<evidence type="ECO:0000313" key="4">
    <source>
        <dbReference type="EMBL" id="KAJ9158488.1"/>
    </source>
</evidence>
<evidence type="ECO:0000259" key="3">
    <source>
        <dbReference type="PROSITE" id="PS50181"/>
    </source>
</evidence>
<dbReference type="InterPro" id="IPR001810">
    <property type="entry name" value="F-box_dom"/>
</dbReference>
<feature type="region of interest" description="Disordered" evidence="2">
    <location>
        <begin position="1"/>
        <end position="119"/>
    </location>
</feature>
<dbReference type="Gene3D" id="1.20.1280.50">
    <property type="match status" value="1"/>
</dbReference>
<feature type="compositionally biased region" description="Polar residues" evidence="2">
    <location>
        <begin position="81"/>
        <end position="98"/>
    </location>
</feature>
<name>A0AA38RXG5_9PEZI</name>
<dbReference type="GO" id="GO:0019005">
    <property type="term" value="C:SCF ubiquitin ligase complex"/>
    <property type="evidence" value="ECO:0007669"/>
    <property type="project" value="TreeGrafter"/>
</dbReference>
<dbReference type="InterPro" id="IPR045464">
    <property type="entry name" value="Hrt3/FBXO9_C"/>
</dbReference>
<dbReference type="EMBL" id="JANBVN010000035">
    <property type="protein sequence ID" value="KAJ9158488.1"/>
    <property type="molecule type" value="Genomic_DNA"/>
</dbReference>
<reference evidence="4" key="1">
    <citation type="submission" date="2022-07" db="EMBL/GenBank/DDBJ databases">
        <title>Fungi with potential for degradation of polypropylene.</title>
        <authorList>
            <person name="Gostincar C."/>
        </authorList>
    </citation>
    <scope>NUCLEOTIDE SEQUENCE</scope>
    <source>
        <strain evidence="4">EXF-13287</strain>
    </source>
</reference>
<comment type="caution">
    <text evidence="4">The sequence shown here is derived from an EMBL/GenBank/DDBJ whole genome shotgun (WGS) entry which is preliminary data.</text>
</comment>
<dbReference type="AlphaFoldDB" id="A0AA38RXG5"/>
<feature type="region of interest" description="Disordered" evidence="2">
    <location>
        <begin position="157"/>
        <end position="193"/>
    </location>
</feature>
<keyword evidence="1" id="KW-0833">Ubl conjugation pathway</keyword>
<feature type="compositionally biased region" description="Basic and acidic residues" evidence="2">
    <location>
        <begin position="1"/>
        <end position="23"/>
    </location>
</feature>
<protein>
    <submittedName>
        <fullName evidence="4">F-box domain-containing protein</fullName>
    </submittedName>
</protein>
<keyword evidence="5" id="KW-1185">Reference proteome</keyword>
<proteinExistence type="predicted"/>
<dbReference type="GO" id="GO:0031146">
    <property type="term" value="P:SCF-dependent proteasomal ubiquitin-dependent protein catabolic process"/>
    <property type="evidence" value="ECO:0007669"/>
    <property type="project" value="TreeGrafter"/>
</dbReference>
<dbReference type="Proteomes" id="UP001174691">
    <property type="component" value="Unassembled WGS sequence"/>
</dbReference>
<feature type="domain" description="F-box" evidence="3">
    <location>
        <begin position="221"/>
        <end position="271"/>
    </location>
</feature>
<organism evidence="4 5">
    <name type="scientific">Coniochaeta hoffmannii</name>
    <dbReference type="NCBI Taxonomy" id="91930"/>
    <lineage>
        <taxon>Eukaryota</taxon>
        <taxon>Fungi</taxon>
        <taxon>Dikarya</taxon>
        <taxon>Ascomycota</taxon>
        <taxon>Pezizomycotina</taxon>
        <taxon>Sordariomycetes</taxon>
        <taxon>Sordariomycetidae</taxon>
        <taxon>Coniochaetales</taxon>
        <taxon>Coniochaetaceae</taxon>
        <taxon>Coniochaeta</taxon>
    </lineage>
</organism>
<evidence type="ECO:0000313" key="5">
    <source>
        <dbReference type="Proteomes" id="UP001174691"/>
    </source>
</evidence>
<feature type="compositionally biased region" description="Low complexity" evidence="2">
    <location>
        <begin position="304"/>
        <end position="319"/>
    </location>
</feature>
<dbReference type="GO" id="GO:0005737">
    <property type="term" value="C:cytoplasm"/>
    <property type="evidence" value="ECO:0007669"/>
    <property type="project" value="TreeGrafter"/>
</dbReference>
<dbReference type="InterPro" id="IPR036047">
    <property type="entry name" value="F-box-like_dom_sf"/>
</dbReference>
<sequence>MASNDIKSELESFREQWRAEVRSKAPGSKNEPRETVAGPSNASAQHKTRAKPPRVAEAPKTQPPVAPKKVAHQDDDEDEYVSQSFDEPTLPDPSSSQDSKVESEGDQTEPVSALEHFEQAVEREAAGNLGDSLRLYRKAYRLDHRVDLQYRKKHFPQAVAPKPPPTQHNPSNASPTVPNPAHHSSSDPPAKSKSLKELIASFAGLSIQGAPPEVEGVPPPPCPISELPDEIIVHILRDVAISDIASFVRLARVCKRLAYLVVTEDQIWRRVCLGPEFGFGGMHYRWQTSVTWGPLDLEEDEAISSGPNPSSSSSDSPPTLQQAAAQALIPLTPRERSSRDAAEKQSATLTLLATLYSSSWQRMFRLRPRVRFGGCYISTVNYLRSGQASASATTWHSPVHIVTYYRYLRFYRDGTCVSLLTTAEPADVVHHLSREGLLLHRSASQAHLPGAVMQQAYKGRWRLGGSSARGDYPPDGDEGEAEAEAEGDVFIETEGVGKYMYRLDLALKSAGKAGPRNNKLVWRGFYSYNRLTDDWAEFGLKNYKPFFFSRVRSYGIGE</sequence>
<evidence type="ECO:0000256" key="1">
    <source>
        <dbReference type="ARBA" id="ARBA00022786"/>
    </source>
</evidence>
<dbReference type="PANTHER" id="PTHR12874:SF9">
    <property type="entry name" value="F-BOX ONLY PROTEIN 48"/>
    <property type="match status" value="1"/>
</dbReference>
<feature type="compositionally biased region" description="Polar residues" evidence="2">
    <location>
        <begin position="168"/>
        <end position="187"/>
    </location>
</feature>
<feature type="region of interest" description="Disordered" evidence="2">
    <location>
        <begin position="299"/>
        <end position="319"/>
    </location>
</feature>
<evidence type="ECO:0000256" key="2">
    <source>
        <dbReference type="SAM" id="MobiDB-lite"/>
    </source>
</evidence>
<dbReference type="Pfam" id="PF12937">
    <property type="entry name" value="F-box-like"/>
    <property type="match status" value="1"/>
</dbReference>
<dbReference type="PROSITE" id="PS50181">
    <property type="entry name" value="FBOX"/>
    <property type="match status" value="1"/>
</dbReference>
<gene>
    <name evidence="4" type="ORF">NKR19_g3258</name>
</gene>
<dbReference type="Pfam" id="PF19270">
    <property type="entry name" value="FBO_C"/>
    <property type="match status" value="1"/>
</dbReference>
<dbReference type="PANTHER" id="PTHR12874">
    <property type="entry name" value="F-BOX ONLY PROTEIN 48-RELATED"/>
    <property type="match status" value="1"/>
</dbReference>
<dbReference type="SUPFAM" id="SSF81383">
    <property type="entry name" value="F-box domain"/>
    <property type="match status" value="1"/>
</dbReference>
<accession>A0AA38RXG5</accession>